<dbReference type="AlphaFoldDB" id="A0A2H0ND00"/>
<proteinExistence type="predicted"/>
<organism evidence="1 2">
    <name type="scientific">Candidatus Komeilibacteria bacterium CG11_big_fil_rev_8_21_14_0_20_36_20</name>
    <dbReference type="NCBI Taxonomy" id="1974477"/>
    <lineage>
        <taxon>Bacteria</taxon>
        <taxon>Candidatus Komeiliibacteriota</taxon>
    </lineage>
</organism>
<accession>A0A2H0ND00</accession>
<name>A0A2H0ND00_9BACT</name>
<dbReference type="Proteomes" id="UP000230564">
    <property type="component" value="Unassembled WGS sequence"/>
</dbReference>
<sequence length="350" mass="41251">MELVDKFEREVIKLSDGQLKKSKKELISNMSLPQAFEEKELSDNAFLQSREEEYQGSSGNKIFERVENYLWDDANSASSSLIVKTEDRRQLELNYLLPKDCRFTPSSMFNLESYFDEKEHVKKNKIIRTDLKEYQGMTEAIDYFACRGGLVEYGNLTKKGGMLSLLHEIAHAWQNVYYEHEHNTARASYEETHWSVSSWLHILSDYKKDFDSGNMDKEEFDKHLAHVKKRTKEVGIEFDENNFIYDGRPLEDEEIDIYDRYHKKTFIFKSKKFKDITEDYVGEERNAWAHAIKVLRFLRQQGIDLEPEMKTVKDFQDKVHSTLSSYQQSLEKEAHINMPHKKFTSKAKAA</sequence>
<evidence type="ECO:0000313" key="2">
    <source>
        <dbReference type="Proteomes" id="UP000230564"/>
    </source>
</evidence>
<gene>
    <name evidence="1" type="ORF">COV55_02235</name>
</gene>
<comment type="caution">
    <text evidence="1">The sequence shown here is derived from an EMBL/GenBank/DDBJ whole genome shotgun (WGS) entry which is preliminary data.</text>
</comment>
<evidence type="ECO:0000313" key="1">
    <source>
        <dbReference type="EMBL" id="PIR06769.1"/>
    </source>
</evidence>
<reference evidence="1 2" key="1">
    <citation type="submission" date="2017-09" db="EMBL/GenBank/DDBJ databases">
        <title>Depth-based differentiation of microbial function through sediment-hosted aquifers and enrichment of novel symbionts in the deep terrestrial subsurface.</title>
        <authorList>
            <person name="Probst A.J."/>
            <person name="Ladd B."/>
            <person name="Jarett J.K."/>
            <person name="Geller-Mcgrath D.E."/>
            <person name="Sieber C.M."/>
            <person name="Emerson J.B."/>
            <person name="Anantharaman K."/>
            <person name="Thomas B.C."/>
            <person name="Malmstrom R."/>
            <person name="Stieglmeier M."/>
            <person name="Klingl A."/>
            <person name="Woyke T."/>
            <person name="Ryan C.M."/>
            <person name="Banfield J.F."/>
        </authorList>
    </citation>
    <scope>NUCLEOTIDE SEQUENCE [LARGE SCALE GENOMIC DNA]</scope>
    <source>
        <strain evidence="1">CG11_big_fil_rev_8_21_14_0_20_36_20</strain>
    </source>
</reference>
<protein>
    <submittedName>
        <fullName evidence="1">Uncharacterized protein</fullName>
    </submittedName>
</protein>
<dbReference type="EMBL" id="PCWQ01000009">
    <property type="protein sequence ID" value="PIR06769.1"/>
    <property type="molecule type" value="Genomic_DNA"/>
</dbReference>